<evidence type="ECO:0000313" key="11">
    <source>
        <dbReference type="Proteomes" id="UP001412239"/>
    </source>
</evidence>
<protein>
    <recommendedName>
        <fullName evidence="3">Signal peptidase complex subunit 1</fullName>
    </recommendedName>
</protein>
<dbReference type="Proteomes" id="UP001412239">
    <property type="component" value="Unassembled WGS sequence"/>
</dbReference>
<name>A0A292PWM0_9PEZI</name>
<evidence type="ECO:0000256" key="3">
    <source>
        <dbReference type="ARBA" id="ARBA00017059"/>
    </source>
</evidence>
<dbReference type="Pfam" id="PF06645">
    <property type="entry name" value="SPC12"/>
    <property type="match status" value="1"/>
</dbReference>
<evidence type="ECO:0000256" key="1">
    <source>
        <dbReference type="ARBA" id="ARBA00004477"/>
    </source>
</evidence>
<dbReference type="GO" id="GO:0005787">
    <property type="term" value="C:signal peptidase complex"/>
    <property type="evidence" value="ECO:0007669"/>
    <property type="project" value="InterPro"/>
</dbReference>
<evidence type="ECO:0000256" key="5">
    <source>
        <dbReference type="ARBA" id="ARBA00022824"/>
    </source>
</evidence>
<evidence type="ECO:0000256" key="4">
    <source>
        <dbReference type="ARBA" id="ARBA00022692"/>
    </source>
</evidence>
<gene>
    <name evidence="10" type="ORF">GSTUAT00004004001</name>
</gene>
<dbReference type="GO" id="GO:0045047">
    <property type="term" value="P:protein targeting to ER"/>
    <property type="evidence" value="ECO:0007669"/>
    <property type="project" value="TreeGrafter"/>
</dbReference>
<evidence type="ECO:0000256" key="8">
    <source>
        <dbReference type="ARBA" id="ARBA00045204"/>
    </source>
</evidence>
<evidence type="ECO:0000256" key="9">
    <source>
        <dbReference type="SAM" id="Phobius"/>
    </source>
</evidence>
<organism evidence="10 11">
    <name type="scientific">Tuber aestivum</name>
    <name type="common">summer truffle</name>
    <dbReference type="NCBI Taxonomy" id="59557"/>
    <lineage>
        <taxon>Eukaryota</taxon>
        <taxon>Fungi</taxon>
        <taxon>Dikarya</taxon>
        <taxon>Ascomycota</taxon>
        <taxon>Pezizomycotina</taxon>
        <taxon>Pezizomycetes</taxon>
        <taxon>Pezizales</taxon>
        <taxon>Tuberaceae</taxon>
        <taxon>Tuber</taxon>
    </lineage>
</organism>
<dbReference type="PANTHER" id="PTHR13202">
    <property type="entry name" value="MICROSOMAL SIGNAL PEPTIDASE 12 KDA SUBUNIT"/>
    <property type="match status" value="1"/>
</dbReference>
<accession>A0A292PWM0</accession>
<keyword evidence="4 9" id="KW-0812">Transmembrane</keyword>
<keyword evidence="11" id="KW-1185">Reference proteome</keyword>
<reference evidence="10" key="1">
    <citation type="submission" date="2015-10" db="EMBL/GenBank/DDBJ databases">
        <authorList>
            <person name="Regsiter A."/>
            <person name="william w."/>
        </authorList>
    </citation>
    <scope>NUCLEOTIDE SEQUENCE</scope>
    <source>
        <strain evidence="10">Montdore</strain>
    </source>
</reference>
<evidence type="ECO:0000313" key="10">
    <source>
        <dbReference type="EMBL" id="CUS11956.1"/>
    </source>
</evidence>
<keyword evidence="6 9" id="KW-1133">Transmembrane helix</keyword>
<feature type="transmembrane region" description="Helical" evidence="9">
    <location>
        <begin position="49"/>
        <end position="69"/>
    </location>
</feature>
<comment type="similarity">
    <text evidence="2">Belongs to the SPCS1 family.</text>
</comment>
<comment type="function">
    <text evidence="8">Component of the signal peptidase complex (SPC) which catalyzes the cleavage of N-terminal signal sequences from nascent proteins as they are translocated into the lumen of the endoplasmic reticulum. Dispensable for SPC enzymatic activity.</text>
</comment>
<dbReference type="AlphaFoldDB" id="A0A292PWM0"/>
<dbReference type="InterPro" id="IPR009542">
    <property type="entry name" value="Spc1/SPCS1"/>
</dbReference>
<sequence length="105" mass="11322">MDQIQSILDGFIDFEGQRLAETLTTTILVLSGILAFIVGYLLSDLKYTVYIGLSGTVIAFLAVVPPWGIYKRNPLTYLPAGGVQVQMVDGDAGGGKEKEEGKKVK</sequence>
<proteinExistence type="inferred from homology"/>
<evidence type="ECO:0000256" key="2">
    <source>
        <dbReference type="ARBA" id="ARBA00005245"/>
    </source>
</evidence>
<keyword evidence="5" id="KW-0256">Endoplasmic reticulum</keyword>
<feature type="transmembrane region" description="Helical" evidence="9">
    <location>
        <begin position="23"/>
        <end position="42"/>
    </location>
</feature>
<dbReference type="PANTHER" id="PTHR13202:SF0">
    <property type="entry name" value="SIGNAL PEPTIDASE COMPLEX SUBUNIT 1"/>
    <property type="match status" value="1"/>
</dbReference>
<evidence type="ECO:0000256" key="7">
    <source>
        <dbReference type="ARBA" id="ARBA00023136"/>
    </source>
</evidence>
<keyword evidence="7 9" id="KW-0472">Membrane</keyword>
<dbReference type="EMBL" id="LN891008">
    <property type="protein sequence ID" value="CUS11956.1"/>
    <property type="molecule type" value="Genomic_DNA"/>
</dbReference>
<comment type="subcellular location">
    <subcellularLocation>
        <location evidence="1">Endoplasmic reticulum membrane</location>
        <topology evidence="1">Multi-pass membrane protein</topology>
    </subcellularLocation>
</comment>
<evidence type="ECO:0000256" key="6">
    <source>
        <dbReference type="ARBA" id="ARBA00022989"/>
    </source>
</evidence>
<dbReference type="GO" id="GO:0006465">
    <property type="term" value="P:signal peptide processing"/>
    <property type="evidence" value="ECO:0007669"/>
    <property type="project" value="InterPro"/>
</dbReference>